<organism evidence="1 2">
    <name type="scientific">Shimia sagamensis</name>
    <dbReference type="NCBI Taxonomy" id="1566352"/>
    <lineage>
        <taxon>Bacteria</taxon>
        <taxon>Pseudomonadati</taxon>
        <taxon>Pseudomonadota</taxon>
        <taxon>Alphaproteobacteria</taxon>
        <taxon>Rhodobacterales</taxon>
        <taxon>Roseobacteraceae</taxon>
    </lineage>
</organism>
<proteinExistence type="predicted"/>
<evidence type="ECO:0000313" key="1">
    <source>
        <dbReference type="EMBL" id="SMP31496.1"/>
    </source>
</evidence>
<keyword evidence="2" id="KW-1185">Reference proteome</keyword>
<gene>
    <name evidence="1" type="ORF">SAMN06265373_1082</name>
</gene>
<comment type="caution">
    <text evidence="1">The sequence shown here is derived from an EMBL/GenBank/DDBJ whole genome shotgun (WGS) entry which is preliminary data.</text>
</comment>
<protein>
    <submittedName>
        <fullName evidence="1">Uncharacterized protein</fullName>
    </submittedName>
</protein>
<reference evidence="1 2" key="1">
    <citation type="submission" date="2017-05" db="EMBL/GenBank/DDBJ databases">
        <authorList>
            <person name="Varghese N."/>
            <person name="Submissions S."/>
        </authorList>
    </citation>
    <scope>NUCLEOTIDE SEQUENCE [LARGE SCALE GENOMIC DNA]</scope>
    <source>
        <strain evidence="1 2">DSM 29734</strain>
    </source>
</reference>
<dbReference type="RefSeq" id="WP_283427312.1">
    <property type="nucleotide sequence ID" value="NZ_FXTY01000008.1"/>
</dbReference>
<dbReference type="EMBL" id="FXTY01000008">
    <property type="protein sequence ID" value="SMP31496.1"/>
    <property type="molecule type" value="Genomic_DNA"/>
</dbReference>
<dbReference type="Proteomes" id="UP001157961">
    <property type="component" value="Unassembled WGS sequence"/>
</dbReference>
<evidence type="ECO:0000313" key="2">
    <source>
        <dbReference type="Proteomes" id="UP001157961"/>
    </source>
</evidence>
<name>A0ABY1PGD6_9RHOB</name>
<accession>A0ABY1PGD6</accession>
<sequence length="132" mass="14837">MTKRIFEGGEELNYLGEIGSKKDVAELIALAGMSPEERQTYFLEEALNTILESIEDYEKDTLIPLVEESEACEVVAINRSHLQRWVTTLMDIPNFVLNDALTTLLVDMVGTKDVEGHSLDIIPEGYPPLRIL</sequence>